<protein>
    <submittedName>
        <fullName evidence="1">Uncharacterized protein</fullName>
    </submittedName>
</protein>
<dbReference type="Proteomes" id="UP000294933">
    <property type="component" value="Unassembled WGS sequence"/>
</dbReference>
<sequence length="280" mass="29998">MGRDGLRCVEGPMGGEVVLLGGRHRALRTYLDDHYLFSHTSYPSSCGSALLLTPSDRPSLTSILWDGLRGVGGEAGSIACPGPVDASVERIGVGVVVRGQEMCELPFRAAVRVLRCCGASCPVHDHHLVELGVPSTSAPTGPFGVPRSLDAMALAPRSRTINDRDPADLNRPPFADSRGHCRQYPAVKFRERPYHHPVPSSQPETTTPSHPPLLITMQPNGSPAPEDIALAALTNICRPFFIHPSATSIEGGRCPCQAYQDGTLPNLRSKSKRATLCSLL</sequence>
<evidence type="ECO:0000313" key="1">
    <source>
        <dbReference type="EMBL" id="TDL14458.1"/>
    </source>
</evidence>
<reference evidence="1 2" key="1">
    <citation type="submission" date="2018-06" db="EMBL/GenBank/DDBJ databases">
        <title>A transcriptomic atlas of mushroom development highlights an independent origin of complex multicellularity.</title>
        <authorList>
            <consortium name="DOE Joint Genome Institute"/>
            <person name="Krizsan K."/>
            <person name="Almasi E."/>
            <person name="Merenyi Z."/>
            <person name="Sahu N."/>
            <person name="Viragh M."/>
            <person name="Koszo T."/>
            <person name="Mondo S."/>
            <person name="Kiss B."/>
            <person name="Balint B."/>
            <person name="Kues U."/>
            <person name="Barry K."/>
            <person name="Hegedus J.C."/>
            <person name="Henrissat B."/>
            <person name="Johnson J."/>
            <person name="Lipzen A."/>
            <person name="Ohm R."/>
            <person name="Nagy I."/>
            <person name="Pangilinan J."/>
            <person name="Yan J."/>
            <person name="Xiong Y."/>
            <person name="Grigoriev I.V."/>
            <person name="Hibbett D.S."/>
            <person name="Nagy L.G."/>
        </authorList>
    </citation>
    <scope>NUCLEOTIDE SEQUENCE [LARGE SCALE GENOMIC DNA]</scope>
    <source>
        <strain evidence="1 2">SZMC22713</strain>
    </source>
</reference>
<gene>
    <name evidence="1" type="ORF">BD410DRAFT_846005</name>
</gene>
<dbReference type="EMBL" id="ML170336">
    <property type="protein sequence ID" value="TDL14458.1"/>
    <property type="molecule type" value="Genomic_DNA"/>
</dbReference>
<keyword evidence="2" id="KW-1185">Reference proteome</keyword>
<proteinExistence type="predicted"/>
<dbReference type="VEuPathDB" id="FungiDB:BD410DRAFT_846005"/>
<organism evidence="1 2">
    <name type="scientific">Rickenella mellea</name>
    <dbReference type="NCBI Taxonomy" id="50990"/>
    <lineage>
        <taxon>Eukaryota</taxon>
        <taxon>Fungi</taxon>
        <taxon>Dikarya</taxon>
        <taxon>Basidiomycota</taxon>
        <taxon>Agaricomycotina</taxon>
        <taxon>Agaricomycetes</taxon>
        <taxon>Hymenochaetales</taxon>
        <taxon>Rickenellaceae</taxon>
        <taxon>Rickenella</taxon>
    </lineage>
</organism>
<dbReference type="AlphaFoldDB" id="A0A4Y7PHG8"/>
<evidence type="ECO:0000313" key="2">
    <source>
        <dbReference type="Proteomes" id="UP000294933"/>
    </source>
</evidence>
<accession>A0A4Y7PHG8</accession>
<name>A0A4Y7PHG8_9AGAM</name>